<gene>
    <name evidence="10" type="primary">murJ</name>
    <name evidence="12" type="ORF">NITHO_1590016</name>
</gene>
<evidence type="ECO:0000256" key="2">
    <source>
        <dbReference type="ARBA" id="ARBA00022475"/>
    </source>
</evidence>
<dbReference type="AlphaFoldDB" id="I4EDR3"/>
<evidence type="ECO:0000256" key="10">
    <source>
        <dbReference type="HAMAP-Rule" id="MF_02078"/>
    </source>
</evidence>
<proteinExistence type="inferred from homology"/>
<dbReference type="NCBIfam" id="TIGR01695">
    <property type="entry name" value="murJ_mviN"/>
    <property type="match status" value="1"/>
</dbReference>
<dbReference type="HAMAP" id="MF_02078">
    <property type="entry name" value="MurJ_MviN"/>
    <property type="match status" value="1"/>
</dbReference>
<feature type="transmembrane region" description="Helical" evidence="10">
    <location>
        <begin position="177"/>
        <end position="196"/>
    </location>
</feature>
<dbReference type="PRINTS" id="PR01806">
    <property type="entry name" value="VIRFACTRMVIN"/>
</dbReference>
<feature type="transmembrane region" description="Helical" evidence="10">
    <location>
        <begin position="365"/>
        <end position="386"/>
    </location>
</feature>
<evidence type="ECO:0000256" key="1">
    <source>
        <dbReference type="ARBA" id="ARBA00004651"/>
    </source>
</evidence>
<dbReference type="GO" id="GO:0015648">
    <property type="term" value="F:lipid-linked peptidoglycan transporter activity"/>
    <property type="evidence" value="ECO:0007669"/>
    <property type="project" value="UniProtKB-UniRule"/>
</dbReference>
<sequence>MTTVPRRPRRLTVAQATRGRSVAANATIVAAAFVASRVLGMLREILIARQFGTSPSYDAYVAAFRIPDLLFLVVMSGAFGAAFIPVFGGFLSRGEEARAWRLASAVLTYTLVALAAMTVLVLILAGPLMRWIVAPGLEPPQQELATNLTRLLLLSPLFLGLGAAAKGMLEAQDLFTLPAIAPILYNLGIIFGAVALAPQMGVYGLAVGVIAGALGHAGLQFVELIRRGMRFRPSLSRRTEGLREVARLMAPRLIGQAAFQVNFIVMTNFASRLGESRVSSMNYAYQLFMLPHGVLALSLSTVIFPTMARQFELRELGQLKHTLGRALGSLLFLTLPAAVGLFAFRVSIIQVLFQFGSFSAESTQLVAVALAYFALGLAAFAVVEAVTRAFYAMHDTTTPVVAAIVTIVANIALSWLLAPRLGHGGLALSISITTTIEMLILLAVLYRRIGGLGWTLLISVARTALASSIMGVVGLWLAGPLTQVTDPSHGRSFTMLAAFAVTLAATGAVYLTAAYYLRAPELQQVLTRVSARLPGFRR</sequence>
<keyword evidence="10 11" id="KW-0813">Transport</keyword>
<comment type="pathway">
    <text evidence="10">Cell wall biogenesis; peptidoglycan biosynthesis.</text>
</comment>
<dbReference type="InterPro" id="IPR051050">
    <property type="entry name" value="Lipid_II_flippase_MurJ/MviN"/>
</dbReference>
<comment type="subcellular location">
    <subcellularLocation>
        <location evidence="1 10">Cell membrane</location>
        <topology evidence="1 10">Multi-pass membrane protein</topology>
    </subcellularLocation>
</comment>
<keyword evidence="13" id="KW-1185">Reference proteome</keyword>
<keyword evidence="6 10" id="KW-1133">Transmembrane helix</keyword>
<organism evidence="12 13">
    <name type="scientific">Nitrolancea hollandica Lb</name>
    <dbReference type="NCBI Taxonomy" id="1129897"/>
    <lineage>
        <taxon>Bacteria</taxon>
        <taxon>Pseudomonadati</taxon>
        <taxon>Thermomicrobiota</taxon>
        <taxon>Thermomicrobia</taxon>
        <taxon>Sphaerobacterales</taxon>
        <taxon>Sphaerobacterineae</taxon>
        <taxon>Sphaerobacteraceae</taxon>
        <taxon>Nitrolancea</taxon>
    </lineage>
</organism>
<feature type="transmembrane region" description="Helical" evidence="10">
    <location>
        <begin position="398"/>
        <end position="418"/>
    </location>
</feature>
<evidence type="ECO:0000313" key="12">
    <source>
        <dbReference type="EMBL" id="CCF82825.1"/>
    </source>
</evidence>
<dbReference type="OrthoDB" id="9804143at2"/>
<dbReference type="GO" id="GO:0008360">
    <property type="term" value="P:regulation of cell shape"/>
    <property type="evidence" value="ECO:0007669"/>
    <property type="project" value="UniProtKB-UniRule"/>
</dbReference>
<evidence type="ECO:0000313" key="13">
    <source>
        <dbReference type="Proteomes" id="UP000004221"/>
    </source>
</evidence>
<evidence type="ECO:0000256" key="4">
    <source>
        <dbReference type="ARBA" id="ARBA00022960"/>
    </source>
</evidence>
<feature type="transmembrane region" description="Helical" evidence="10">
    <location>
        <begin position="283"/>
        <end position="305"/>
    </location>
</feature>
<feature type="transmembrane region" description="Helical" evidence="10">
    <location>
        <begin position="21"/>
        <end position="39"/>
    </location>
</feature>
<feature type="transmembrane region" description="Helical" evidence="10">
    <location>
        <begin position="148"/>
        <end position="165"/>
    </location>
</feature>
<dbReference type="GO" id="GO:0009252">
    <property type="term" value="P:peptidoglycan biosynthetic process"/>
    <property type="evidence" value="ECO:0007669"/>
    <property type="project" value="UniProtKB-UniRule"/>
</dbReference>
<dbReference type="GO" id="GO:0005886">
    <property type="term" value="C:plasma membrane"/>
    <property type="evidence" value="ECO:0007669"/>
    <property type="project" value="UniProtKB-SubCell"/>
</dbReference>
<feature type="transmembrane region" description="Helical" evidence="10">
    <location>
        <begin position="253"/>
        <end position="271"/>
    </location>
</feature>
<dbReference type="EMBL" id="CAGS01000067">
    <property type="protein sequence ID" value="CCF82825.1"/>
    <property type="molecule type" value="Genomic_DNA"/>
</dbReference>
<dbReference type="GO" id="GO:0034204">
    <property type="term" value="P:lipid translocation"/>
    <property type="evidence" value="ECO:0007669"/>
    <property type="project" value="TreeGrafter"/>
</dbReference>
<keyword evidence="5 10" id="KW-0573">Peptidoglycan synthesis</keyword>
<evidence type="ECO:0000256" key="11">
    <source>
        <dbReference type="PIRNR" id="PIRNR002869"/>
    </source>
</evidence>
<evidence type="ECO:0000256" key="3">
    <source>
        <dbReference type="ARBA" id="ARBA00022692"/>
    </source>
</evidence>
<accession>I4EDR3</accession>
<keyword evidence="10 11" id="KW-0961">Cell wall biogenesis/degradation</keyword>
<feature type="transmembrane region" description="Helical" evidence="10">
    <location>
        <begin position="496"/>
        <end position="517"/>
    </location>
</feature>
<dbReference type="PIRSF" id="PIRSF002869">
    <property type="entry name" value="MviN"/>
    <property type="match status" value="1"/>
</dbReference>
<evidence type="ECO:0000256" key="7">
    <source>
        <dbReference type="ARBA" id="ARBA00023136"/>
    </source>
</evidence>
<reference evidence="12 13" key="1">
    <citation type="journal article" date="2012" name="ISME J.">
        <title>Nitrification expanded: discovery, physiology and genomics of a nitrite-oxidizing bacterium from the phylum Chloroflexi.</title>
        <authorList>
            <person name="Sorokin D.Y."/>
            <person name="Lucker S."/>
            <person name="Vejmelkova D."/>
            <person name="Kostrikina N.A."/>
            <person name="Kleerebezem R."/>
            <person name="Rijpstra W.I."/>
            <person name="Damste J.S."/>
            <person name="Le Paslier D."/>
            <person name="Muyzer G."/>
            <person name="Wagner M."/>
            <person name="van Loosdrecht M.C."/>
            <person name="Daims H."/>
        </authorList>
    </citation>
    <scope>NUCLEOTIDE SEQUENCE [LARGE SCALE GENOMIC DNA]</scope>
    <source>
        <strain evidence="13">none</strain>
    </source>
</reference>
<dbReference type="PANTHER" id="PTHR47019:SF1">
    <property type="entry name" value="LIPID II FLIPPASE MURJ"/>
    <property type="match status" value="1"/>
</dbReference>
<comment type="caution">
    <text evidence="12">The sequence shown here is derived from an EMBL/GenBank/DDBJ whole genome shotgun (WGS) entry which is preliminary data.</text>
</comment>
<feature type="transmembrane region" description="Helical" evidence="10">
    <location>
        <begin position="69"/>
        <end position="90"/>
    </location>
</feature>
<dbReference type="Proteomes" id="UP000004221">
    <property type="component" value="Unassembled WGS sequence"/>
</dbReference>
<dbReference type="Pfam" id="PF03023">
    <property type="entry name" value="MurJ"/>
    <property type="match status" value="1"/>
</dbReference>
<dbReference type="PANTHER" id="PTHR47019">
    <property type="entry name" value="LIPID II FLIPPASE MURJ"/>
    <property type="match status" value="1"/>
</dbReference>
<protein>
    <recommendedName>
        <fullName evidence="10">Probable lipid II flippase MurJ</fullName>
    </recommendedName>
</protein>
<dbReference type="CDD" id="cd13123">
    <property type="entry name" value="MATE_MurJ_like"/>
    <property type="match status" value="1"/>
</dbReference>
<feature type="transmembrane region" description="Helical" evidence="10">
    <location>
        <begin position="202"/>
        <end position="222"/>
    </location>
</feature>
<evidence type="ECO:0000256" key="9">
    <source>
        <dbReference type="ARBA" id="ARBA00061532"/>
    </source>
</evidence>
<comment type="similarity">
    <text evidence="9 10 11">Belongs to the MurJ/MviN family.</text>
</comment>
<dbReference type="UniPathway" id="UPA00219"/>
<evidence type="ECO:0000256" key="8">
    <source>
        <dbReference type="ARBA" id="ARBA00060041"/>
    </source>
</evidence>
<dbReference type="InterPro" id="IPR004268">
    <property type="entry name" value="MurJ"/>
</dbReference>
<keyword evidence="7 10" id="KW-0472">Membrane</keyword>
<feature type="transmembrane region" description="Helical" evidence="10">
    <location>
        <begin position="452"/>
        <end position="476"/>
    </location>
</feature>
<dbReference type="RefSeq" id="WP_008475276.1">
    <property type="nucleotide sequence ID" value="NZ_CAGS01000067.1"/>
</dbReference>
<keyword evidence="3 10" id="KW-0812">Transmembrane</keyword>
<name>I4EDR3_9BACT</name>
<evidence type="ECO:0000256" key="5">
    <source>
        <dbReference type="ARBA" id="ARBA00022984"/>
    </source>
</evidence>
<feature type="transmembrane region" description="Helical" evidence="10">
    <location>
        <begin position="326"/>
        <end position="353"/>
    </location>
</feature>
<dbReference type="GO" id="GO:0071555">
    <property type="term" value="P:cell wall organization"/>
    <property type="evidence" value="ECO:0007669"/>
    <property type="project" value="UniProtKB-UniRule"/>
</dbReference>
<comment type="function">
    <text evidence="8 10 11">Involved in peptidoglycan biosynthesis. Transports lipid-linked peptidoglycan precursors from the inner to the outer leaflet of the cytoplasmic membrane.</text>
</comment>
<evidence type="ECO:0000256" key="6">
    <source>
        <dbReference type="ARBA" id="ARBA00022989"/>
    </source>
</evidence>
<feature type="transmembrane region" description="Helical" evidence="10">
    <location>
        <begin position="102"/>
        <end position="128"/>
    </location>
</feature>
<feature type="transmembrane region" description="Helical" evidence="10">
    <location>
        <begin position="424"/>
        <end position="445"/>
    </location>
</feature>
<keyword evidence="4 10" id="KW-0133">Cell shape</keyword>
<keyword evidence="2 10" id="KW-1003">Cell membrane</keyword>